<dbReference type="PANTHER" id="PTHR13298:SF11">
    <property type="entry name" value="RAPAMYCIN-INSENSITIVE COMPANION OF MTOR"/>
    <property type="match status" value="1"/>
</dbReference>
<dbReference type="GO" id="GO:0038203">
    <property type="term" value="P:TORC2 signaling"/>
    <property type="evidence" value="ECO:0007669"/>
    <property type="project" value="TreeGrafter"/>
</dbReference>
<keyword evidence="4" id="KW-1185">Reference proteome</keyword>
<name>A0A8S1H7C9_9PELO</name>
<dbReference type="Pfam" id="PF14664">
    <property type="entry name" value="RICTOR_N"/>
    <property type="match status" value="1"/>
</dbReference>
<dbReference type="Proteomes" id="UP000835052">
    <property type="component" value="Unassembled WGS sequence"/>
</dbReference>
<organism evidence="3 4">
    <name type="scientific">Caenorhabditis auriculariae</name>
    <dbReference type="NCBI Taxonomy" id="2777116"/>
    <lineage>
        <taxon>Eukaryota</taxon>
        <taxon>Metazoa</taxon>
        <taxon>Ecdysozoa</taxon>
        <taxon>Nematoda</taxon>
        <taxon>Chromadorea</taxon>
        <taxon>Rhabditida</taxon>
        <taxon>Rhabditina</taxon>
        <taxon>Rhabditomorpha</taxon>
        <taxon>Rhabditoidea</taxon>
        <taxon>Rhabditidae</taxon>
        <taxon>Peloderinae</taxon>
        <taxon>Caenorhabditis</taxon>
    </lineage>
</organism>
<evidence type="ECO:0000256" key="1">
    <source>
        <dbReference type="SAM" id="MobiDB-lite"/>
    </source>
</evidence>
<dbReference type="InterPro" id="IPR028267">
    <property type="entry name" value="Pianissimo_N"/>
</dbReference>
<sequence>MINCRIDEKGVVMKKEGLLGSNTRNRVYRPGSKDVDSIRESIRKARAQKRSTPKTSVSQREKTRDRTDCDRFLEEGFQSAYDGTYEDRCRFLNSLNVLIDETRTEALADPEFFEKLCRHVLRVLTDDHPAIRAMCFHLLRKTMLNERNLVVILTSHVDIYVVRALDLRVENDAERCEAFRLIACMISIYQGSNLKKLIVDSANEKNGKKFAFPKSIMQPVISIALAAMSASWSSVTSSESVYDDKMALPCIGLFCEFCLLEPDHILDMAGTDWIVRVLTGEARTNRRIVTLVAHIIVSWLDDPKMRAKAHLHLVLEQIFAPLIEFGFFQKYDAHAPKPAGRILTDNTGDVLENFKYSFLCILKTWSGLFACAAVGPDSTIMTSSPLRLLEYLGLGTVSPVGGSENLQRIRDMVVDICCEFVDLPYAAKNFVSWEEAAKFYETMHFADTYRASLKYDFILAQNEARLANDAEFTNTVDLVASFRFLALFVLINAGLPQSLARLILATPDSPSGLKASLLLADMLRAAPSIVPSGWRASLLSMPTLVQSACETLASCRSAAAIHHYKTDDLQSFDQQESYTYVNAQNAELVLHRFDQLNGKWIGIAADPTPDDSFLALFIPETLSVEAKRPPLASSPALKKGSRFPTVFLKMGRTLKPTRAGLALVRSRSLSSLLDCAIIHADNVESNDKGFGSSDSDDDEPNLNWIFTESLLRAINIESSEDRKVASSFAMVSLVSKVFSTLSPLIALEKRPLTSKRRVIVAKLAVEKAAQIIQRGGSSSSEYRSVLFRYAVDFRSALEKRENSRSALSVRNMVYNGSMLTFAIIGAMSSFSCTIDILNEVGVLQM</sequence>
<dbReference type="OrthoDB" id="271111at2759"/>
<dbReference type="EMBL" id="CAJGYM010000021">
    <property type="protein sequence ID" value="CAD6191473.1"/>
    <property type="molecule type" value="Genomic_DNA"/>
</dbReference>
<feature type="domain" description="Rapamycin-insensitive companion of mTOR N-terminal" evidence="2">
    <location>
        <begin position="92"/>
        <end position="531"/>
    </location>
</feature>
<reference evidence="3" key="1">
    <citation type="submission" date="2020-10" db="EMBL/GenBank/DDBJ databases">
        <authorList>
            <person name="Kikuchi T."/>
        </authorList>
    </citation>
    <scope>NUCLEOTIDE SEQUENCE</scope>
    <source>
        <strain evidence="3">NKZ352</strain>
    </source>
</reference>
<gene>
    <name evidence="3" type="ORF">CAUJ_LOCUS7392</name>
</gene>
<dbReference type="GO" id="GO:0031932">
    <property type="term" value="C:TORC2 complex"/>
    <property type="evidence" value="ECO:0007669"/>
    <property type="project" value="InterPro"/>
</dbReference>
<dbReference type="GO" id="GO:0051897">
    <property type="term" value="P:positive regulation of phosphatidylinositol 3-kinase/protein kinase B signal transduction"/>
    <property type="evidence" value="ECO:0007669"/>
    <property type="project" value="TreeGrafter"/>
</dbReference>
<dbReference type="SMART" id="SM01308">
    <property type="entry name" value="RICTOR_N"/>
    <property type="match status" value="1"/>
</dbReference>
<evidence type="ECO:0000259" key="2">
    <source>
        <dbReference type="SMART" id="SM01308"/>
    </source>
</evidence>
<evidence type="ECO:0000313" key="3">
    <source>
        <dbReference type="EMBL" id="CAD6191473.1"/>
    </source>
</evidence>
<comment type="caution">
    <text evidence="3">The sequence shown here is derived from an EMBL/GenBank/DDBJ whole genome shotgun (WGS) entry which is preliminary data.</text>
</comment>
<feature type="region of interest" description="Disordered" evidence="1">
    <location>
        <begin position="44"/>
        <end position="63"/>
    </location>
</feature>
<proteinExistence type="predicted"/>
<dbReference type="GO" id="GO:0043539">
    <property type="term" value="F:protein serine/threonine kinase activator activity"/>
    <property type="evidence" value="ECO:0007669"/>
    <property type="project" value="TreeGrafter"/>
</dbReference>
<evidence type="ECO:0000313" key="4">
    <source>
        <dbReference type="Proteomes" id="UP000835052"/>
    </source>
</evidence>
<protein>
    <recommendedName>
        <fullName evidence="2">Rapamycin-insensitive companion of mTOR N-terminal domain-containing protein</fullName>
    </recommendedName>
</protein>
<dbReference type="InterPro" id="IPR028268">
    <property type="entry name" value="Pianissimo_fam"/>
</dbReference>
<accession>A0A8S1H7C9</accession>
<dbReference type="PANTHER" id="PTHR13298">
    <property type="entry name" value="CYTOSOLIC REGULATOR PIANISSIMO"/>
    <property type="match status" value="1"/>
</dbReference>
<dbReference type="AlphaFoldDB" id="A0A8S1H7C9"/>